<sequence>MATRSQRKTNSMDAMKKCFRDPHVTAAVAKLFWQEKKVEKARAWLKRAVTLNQDIGDHWALYYKFELQHGTKVRQKAILAKCVAREPKRGEKWQAISKAVENAH</sequence>
<comment type="caution">
    <text evidence="2">The sequence shown here is derived from an EMBL/GenBank/DDBJ whole genome shotgun (WGS) entry which is preliminary data.</text>
</comment>
<evidence type="ECO:0000256" key="1">
    <source>
        <dbReference type="ARBA" id="ARBA00022737"/>
    </source>
</evidence>
<name>A0A8X7RXU3_BRACI</name>
<protein>
    <recommendedName>
        <fullName evidence="4">Pre-mRNA splicing factor</fullName>
    </recommendedName>
</protein>
<dbReference type="Proteomes" id="UP000886595">
    <property type="component" value="Unassembled WGS sequence"/>
</dbReference>
<keyword evidence="1" id="KW-0677">Repeat</keyword>
<evidence type="ECO:0008006" key="4">
    <source>
        <dbReference type="Google" id="ProtNLM"/>
    </source>
</evidence>
<dbReference type="InterPro" id="IPR011990">
    <property type="entry name" value="TPR-like_helical_dom_sf"/>
</dbReference>
<gene>
    <name evidence="2" type="ORF">Bca52824_044142</name>
</gene>
<dbReference type="InterPro" id="IPR045075">
    <property type="entry name" value="Syf1-like"/>
</dbReference>
<dbReference type="OrthoDB" id="440128at2759"/>
<dbReference type="PANTHER" id="PTHR11246:SF24">
    <property type="entry name" value="UBIQUITIN-LIKE DOMAIN-CONTAINING PROTEIN"/>
    <property type="match status" value="1"/>
</dbReference>
<dbReference type="AlphaFoldDB" id="A0A8X7RXU3"/>
<dbReference type="GO" id="GO:0046540">
    <property type="term" value="C:U4/U6 x U5 tri-snRNP complex"/>
    <property type="evidence" value="ECO:0007669"/>
    <property type="project" value="TreeGrafter"/>
</dbReference>
<dbReference type="SUPFAM" id="SSF48452">
    <property type="entry name" value="TPR-like"/>
    <property type="match status" value="1"/>
</dbReference>
<organism evidence="2 3">
    <name type="scientific">Brassica carinata</name>
    <name type="common">Ethiopian mustard</name>
    <name type="synonym">Abyssinian cabbage</name>
    <dbReference type="NCBI Taxonomy" id="52824"/>
    <lineage>
        <taxon>Eukaryota</taxon>
        <taxon>Viridiplantae</taxon>
        <taxon>Streptophyta</taxon>
        <taxon>Embryophyta</taxon>
        <taxon>Tracheophyta</taxon>
        <taxon>Spermatophyta</taxon>
        <taxon>Magnoliopsida</taxon>
        <taxon>eudicotyledons</taxon>
        <taxon>Gunneridae</taxon>
        <taxon>Pentapetalae</taxon>
        <taxon>rosids</taxon>
        <taxon>malvids</taxon>
        <taxon>Brassicales</taxon>
        <taxon>Brassicaceae</taxon>
        <taxon>Brassiceae</taxon>
        <taxon>Brassica</taxon>
    </lineage>
</organism>
<proteinExistence type="predicted"/>
<evidence type="ECO:0000313" key="3">
    <source>
        <dbReference type="Proteomes" id="UP000886595"/>
    </source>
</evidence>
<accession>A0A8X7RXU3</accession>
<reference evidence="2 3" key="1">
    <citation type="submission" date="2020-02" db="EMBL/GenBank/DDBJ databases">
        <authorList>
            <person name="Ma Q."/>
            <person name="Huang Y."/>
            <person name="Song X."/>
            <person name="Pei D."/>
        </authorList>
    </citation>
    <scope>NUCLEOTIDE SEQUENCE [LARGE SCALE GENOMIC DNA]</scope>
    <source>
        <strain evidence="2">Sxm20200214</strain>
        <tissue evidence="2">Leaf</tissue>
    </source>
</reference>
<dbReference type="GO" id="GO:0080188">
    <property type="term" value="P:gene silencing by siRNA-directed DNA methylation"/>
    <property type="evidence" value="ECO:0007669"/>
    <property type="project" value="TreeGrafter"/>
</dbReference>
<dbReference type="GO" id="GO:0000244">
    <property type="term" value="P:spliceosomal tri-snRNP complex assembly"/>
    <property type="evidence" value="ECO:0007669"/>
    <property type="project" value="TreeGrafter"/>
</dbReference>
<evidence type="ECO:0000313" key="2">
    <source>
        <dbReference type="EMBL" id="KAG2297473.1"/>
    </source>
</evidence>
<dbReference type="GO" id="GO:2000636">
    <property type="term" value="P:positive regulation of primary miRNA processing"/>
    <property type="evidence" value="ECO:0007669"/>
    <property type="project" value="TreeGrafter"/>
</dbReference>
<dbReference type="EMBL" id="JAAMPC010000009">
    <property type="protein sequence ID" value="KAG2297473.1"/>
    <property type="molecule type" value="Genomic_DNA"/>
</dbReference>
<dbReference type="GO" id="GO:0071013">
    <property type="term" value="C:catalytic step 2 spliceosome"/>
    <property type="evidence" value="ECO:0007669"/>
    <property type="project" value="TreeGrafter"/>
</dbReference>
<dbReference type="PANTHER" id="PTHR11246">
    <property type="entry name" value="PRE-MRNA SPLICING FACTOR"/>
    <property type="match status" value="1"/>
</dbReference>
<keyword evidence="3" id="KW-1185">Reference proteome</keyword>
<dbReference type="Gene3D" id="1.25.40.10">
    <property type="entry name" value="Tetratricopeptide repeat domain"/>
    <property type="match status" value="1"/>
</dbReference>